<evidence type="ECO:0000313" key="1">
    <source>
        <dbReference type="EMBL" id="WVY96738.1"/>
    </source>
</evidence>
<keyword evidence="2" id="KW-1185">Reference proteome</keyword>
<dbReference type="Proteomes" id="UP001374535">
    <property type="component" value="Chromosome 9"/>
</dbReference>
<accession>A0AAQ3RIL6</accession>
<dbReference type="EMBL" id="CP144692">
    <property type="protein sequence ID" value="WVY96738.1"/>
    <property type="molecule type" value="Genomic_DNA"/>
</dbReference>
<proteinExistence type="predicted"/>
<protein>
    <submittedName>
        <fullName evidence="1">Uncharacterized protein</fullName>
    </submittedName>
</protein>
<name>A0AAQ3RIL6_VIGMU</name>
<sequence>MYISLLQDNETCLGQKIRCHCHPKYSCFSWLNDYYSDKIYEVPRAGLEQKSNTSKLIYLKHCEKAICIPCFLCEDKESHLTIINSPHIECVCKAKPFKSGLIGSRYWLAS</sequence>
<organism evidence="1 2">
    <name type="scientific">Vigna mungo</name>
    <name type="common">Black gram</name>
    <name type="synonym">Phaseolus mungo</name>
    <dbReference type="NCBI Taxonomy" id="3915"/>
    <lineage>
        <taxon>Eukaryota</taxon>
        <taxon>Viridiplantae</taxon>
        <taxon>Streptophyta</taxon>
        <taxon>Embryophyta</taxon>
        <taxon>Tracheophyta</taxon>
        <taxon>Spermatophyta</taxon>
        <taxon>Magnoliopsida</taxon>
        <taxon>eudicotyledons</taxon>
        <taxon>Gunneridae</taxon>
        <taxon>Pentapetalae</taxon>
        <taxon>rosids</taxon>
        <taxon>fabids</taxon>
        <taxon>Fabales</taxon>
        <taxon>Fabaceae</taxon>
        <taxon>Papilionoideae</taxon>
        <taxon>50 kb inversion clade</taxon>
        <taxon>NPAAA clade</taxon>
        <taxon>indigoferoid/millettioid clade</taxon>
        <taxon>Phaseoleae</taxon>
        <taxon>Vigna</taxon>
    </lineage>
</organism>
<dbReference type="AlphaFoldDB" id="A0AAQ3RIL6"/>
<evidence type="ECO:0000313" key="2">
    <source>
        <dbReference type="Proteomes" id="UP001374535"/>
    </source>
</evidence>
<gene>
    <name evidence="1" type="ORF">V8G54_028889</name>
</gene>
<reference evidence="1 2" key="1">
    <citation type="journal article" date="2023" name="Life. Sci Alliance">
        <title>Evolutionary insights into 3D genome organization and epigenetic landscape of Vigna mungo.</title>
        <authorList>
            <person name="Junaid A."/>
            <person name="Singh B."/>
            <person name="Bhatia S."/>
        </authorList>
    </citation>
    <scope>NUCLEOTIDE SEQUENCE [LARGE SCALE GENOMIC DNA]</scope>
    <source>
        <strain evidence="1">Urdbean</strain>
    </source>
</reference>